<evidence type="ECO:0000256" key="1">
    <source>
        <dbReference type="ARBA" id="ARBA00023015"/>
    </source>
</evidence>
<dbReference type="SUPFAM" id="SSF46785">
    <property type="entry name" value="Winged helix' DNA-binding domain"/>
    <property type="match status" value="1"/>
</dbReference>
<keyword evidence="2" id="KW-0238">DNA-binding</keyword>
<accession>A0ABV6VIK8</accession>
<dbReference type="InterPro" id="IPR036388">
    <property type="entry name" value="WH-like_DNA-bd_sf"/>
</dbReference>
<dbReference type="RefSeq" id="WP_380515671.1">
    <property type="nucleotide sequence ID" value="NZ_JBHEZX010000017.1"/>
</dbReference>
<evidence type="ECO:0000256" key="3">
    <source>
        <dbReference type="ARBA" id="ARBA00023163"/>
    </source>
</evidence>
<dbReference type="PANTHER" id="PTHR43132">
    <property type="entry name" value="ARSENICAL RESISTANCE OPERON REPRESSOR ARSR-RELATED"/>
    <property type="match status" value="1"/>
</dbReference>
<evidence type="ECO:0000313" key="5">
    <source>
        <dbReference type="EMBL" id="MFC1413577.1"/>
    </source>
</evidence>
<organism evidence="5 6">
    <name type="scientific">Streptacidiphilus alkalitolerans</name>
    <dbReference type="NCBI Taxonomy" id="3342712"/>
    <lineage>
        <taxon>Bacteria</taxon>
        <taxon>Bacillati</taxon>
        <taxon>Actinomycetota</taxon>
        <taxon>Actinomycetes</taxon>
        <taxon>Kitasatosporales</taxon>
        <taxon>Streptomycetaceae</taxon>
        <taxon>Streptacidiphilus</taxon>
    </lineage>
</organism>
<evidence type="ECO:0000313" key="6">
    <source>
        <dbReference type="Proteomes" id="UP001592582"/>
    </source>
</evidence>
<dbReference type="InterPro" id="IPR036390">
    <property type="entry name" value="WH_DNA-bd_sf"/>
</dbReference>
<protein>
    <submittedName>
        <fullName evidence="5">ArsR/SmtB family transcription factor</fullName>
    </submittedName>
</protein>
<proteinExistence type="predicted"/>
<evidence type="ECO:0000256" key="2">
    <source>
        <dbReference type="ARBA" id="ARBA00023125"/>
    </source>
</evidence>
<name>A0ABV6VIK8_9ACTN</name>
<sequence>MIRIRLGAKGLGSVRFAVPPLGSAKDLLSLIGSSPGKLAQPWRSRTSHALSRHRLGLLAVVGAGGPLGYTPDFLRPEPQAFQTDTDTQLHQIATTPHERIRYELSEAVNGHSWDPESTRPAPRQFLQALDRGEDHFARRLADEMAQFWHTALAPSWPAIRARLEADVTARASQIAHHGLTQALNRLAPNLECHEGELVIHLSPGSIHRLTLDADAVIMTPSVFADRAVFCAAEPPGAPAPRTPLIVYPTAQVDAHPPAQDHPLIGAMRLKLLAELSQPRSTTEIAQRLYLSPATVSYHLQILHRAGLVTRTRQSRHVLYQRLRTATPDTR</sequence>
<dbReference type="Proteomes" id="UP001592582">
    <property type="component" value="Unassembled WGS sequence"/>
</dbReference>
<comment type="caution">
    <text evidence="5">The sequence shown here is derived from an EMBL/GenBank/DDBJ whole genome shotgun (WGS) entry which is preliminary data.</text>
</comment>
<evidence type="ECO:0000259" key="4">
    <source>
        <dbReference type="SMART" id="SM00418"/>
    </source>
</evidence>
<keyword evidence="3" id="KW-0804">Transcription</keyword>
<keyword evidence="1" id="KW-0805">Transcription regulation</keyword>
<dbReference type="EMBL" id="JBHEZX010000017">
    <property type="protein sequence ID" value="MFC1413577.1"/>
    <property type="molecule type" value="Genomic_DNA"/>
</dbReference>
<dbReference type="InterPro" id="IPR001845">
    <property type="entry name" value="HTH_ArsR_DNA-bd_dom"/>
</dbReference>
<dbReference type="SMART" id="SM00418">
    <property type="entry name" value="HTH_ARSR"/>
    <property type="match status" value="1"/>
</dbReference>
<dbReference type="PANTHER" id="PTHR43132:SF6">
    <property type="entry name" value="HTH-TYPE TRANSCRIPTIONAL REPRESSOR CZRA"/>
    <property type="match status" value="1"/>
</dbReference>
<dbReference type="Gene3D" id="1.10.10.10">
    <property type="entry name" value="Winged helix-like DNA-binding domain superfamily/Winged helix DNA-binding domain"/>
    <property type="match status" value="1"/>
</dbReference>
<reference evidence="5 6" key="1">
    <citation type="submission" date="2024-09" db="EMBL/GenBank/DDBJ databases">
        <authorList>
            <person name="Lee S.D."/>
        </authorList>
    </citation>
    <scope>NUCLEOTIDE SEQUENCE [LARGE SCALE GENOMIC DNA]</scope>
    <source>
        <strain evidence="5 6">N1-1</strain>
    </source>
</reference>
<gene>
    <name evidence="5" type="ORF">ACEZDG_30380</name>
</gene>
<keyword evidence="6" id="KW-1185">Reference proteome</keyword>
<dbReference type="InterPro" id="IPR011991">
    <property type="entry name" value="ArsR-like_HTH"/>
</dbReference>
<dbReference type="Pfam" id="PF12840">
    <property type="entry name" value="HTH_20"/>
    <property type="match status" value="1"/>
</dbReference>
<feature type="domain" description="HTH arsR-type" evidence="4">
    <location>
        <begin position="263"/>
        <end position="327"/>
    </location>
</feature>
<dbReference type="CDD" id="cd00090">
    <property type="entry name" value="HTH_ARSR"/>
    <property type="match status" value="1"/>
</dbReference>
<dbReference type="InterPro" id="IPR051011">
    <property type="entry name" value="Metal_resp_trans_reg"/>
</dbReference>